<feature type="region of interest" description="Disordered" evidence="1">
    <location>
        <begin position="127"/>
        <end position="148"/>
    </location>
</feature>
<feature type="compositionally biased region" description="Basic residues" evidence="1">
    <location>
        <begin position="56"/>
        <end position="73"/>
    </location>
</feature>
<dbReference type="OrthoDB" id="18440at2759"/>
<reference evidence="4" key="1">
    <citation type="submission" date="2015-02" db="EMBL/GenBank/DDBJ databases">
        <authorList>
            <person name="Gon?alves P."/>
        </authorList>
    </citation>
    <scope>NUCLEOTIDE SEQUENCE [LARGE SCALE GENOMIC DNA]</scope>
</reference>
<dbReference type="PANTHER" id="PTHR21354:SF0">
    <property type="entry name" value="ZINC FINGER PROTEIN 511"/>
    <property type="match status" value="1"/>
</dbReference>
<dbReference type="Proteomes" id="UP000243876">
    <property type="component" value="Unassembled WGS sequence"/>
</dbReference>
<feature type="non-terminal residue" evidence="3">
    <location>
        <position position="362"/>
    </location>
</feature>
<organism evidence="3 4">
    <name type="scientific">Sporidiobolus salmonicolor</name>
    <name type="common">Yeast-like fungus</name>
    <name type="synonym">Sporobolomyces salmonicolor</name>
    <dbReference type="NCBI Taxonomy" id="5005"/>
    <lineage>
        <taxon>Eukaryota</taxon>
        <taxon>Fungi</taxon>
        <taxon>Dikarya</taxon>
        <taxon>Basidiomycota</taxon>
        <taxon>Pucciniomycotina</taxon>
        <taxon>Microbotryomycetes</taxon>
        <taxon>Sporidiobolales</taxon>
        <taxon>Sporidiobolaceae</taxon>
        <taxon>Sporobolomyces</taxon>
    </lineage>
</organism>
<dbReference type="PANTHER" id="PTHR21354">
    <property type="entry name" value="ZINC FINGER PROTEIN 511"/>
    <property type="match status" value="1"/>
</dbReference>
<accession>A0A0D6EJT4</accession>
<keyword evidence="4" id="KW-1185">Reference proteome</keyword>
<feature type="non-terminal residue" evidence="3">
    <location>
        <position position="1"/>
    </location>
</feature>
<evidence type="ECO:0000313" key="3">
    <source>
        <dbReference type="EMBL" id="CEQ40161.1"/>
    </source>
</evidence>
<feature type="region of interest" description="Disordered" evidence="1">
    <location>
        <begin position="255"/>
        <end position="322"/>
    </location>
</feature>
<evidence type="ECO:0000256" key="1">
    <source>
        <dbReference type="SAM" id="MobiDB-lite"/>
    </source>
</evidence>
<feature type="compositionally biased region" description="Gly residues" evidence="1">
    <location>
        <begin position="17"/>
        <end position="27"/>
    </location>
</feature>
<feature type="region of interest" description="Disordered" evidence="1">
    <location>
        <begin position="52"/>
        <end position="79"/>
    </location>
</feature>
<feature type="region of interest" description="Disordered" evidence="1">
    <location>
        <begin position="1"/>
        <end position="29"/>
    </location>
</feature>
<evidence type="ECO:0000313" key="4">
    <source>
        <dbReference type="Proteomes" id="UP000243876"/>
    </source>
</evidence>
<evidence type="ECO:0000259" key="2">
    <source>
        <dbReference type="PROSITE" id="PS00028"/>
    </source>
</evidence>
<dbReference type="EMBL" id="CENE01000005">
    <property type="protein sequence ID" value="CEQ40161.1"/>
    <property type="molecule type" value="Genomic_DNA"/>
</dbReference>
<sequence>MLRRSKGSRLQRSITKTGGGRSKGGGCRNNSPSVAAFFSVWSEWTRPNGHALPLLRRQRQHRRRPPSRPRPQRKQSALPLLRREPLYTCSLPPTCHITPSVHSTSESLDAHWRNYHAFVCSAPPPSAPFARSKGKEKQQEPVGLGGADQRRAAAACGRVFPDERMLQLHLTECHDELAQIRRDRGDKIGRKLTATASMFARQFACFAPSCSRHFATPKTRRLHLIDRHAYPPQYFFGVTIWGIEDVLKKGGGMVRRDWKPRAGQPGWKRGGRASSDDDDDDEEEEEEESMMGPPSPSAASSGEPSPPPLHCVPPPMQRDDDVDALALSLSGTSISLVPRSVRLARDRAAKQQMAVEPTEPRE</sequence>
<dbReference type="InterPro" id="IPR013087">
    <property type="entry name" value="Znf_C2H2_type"/>
</dbReference>
<dbReference type="AlphaFoldDB" id="A0A0D6EJT4"/>
<feature type="compositionally biased region" description="Pro residues" evidence="1">
    <location>
        <begin position="304"/>
        <end position="316"/>
    </location>
</feature>
<dbReference type="InterPro" id="IPR039258">
    <property type="entry name" value="ZNF511"/>
</dbReference>
<name>A0A0D6EJT4_SPOSA</name>
<dbReference type="PROSITE" id="PS00028">
    <property type="entry name" value="ZINC_FINGER_C2H2_1"/>
    <property type="match status" value="1"/>
</dbReference>
<feature type="compositionally biased region" description="Acidic residues" evidence="1">
    <location>
        <begin position="276"/>
        <end position="289"/>
    </location>
</feature>
<gene>
    <name evidence="3" type="primary">SPOSA6832_01757</name>
</gene>
<protein>
    <submittedName>
        <fullName evidence="3">SPOSA6832_01757-mRNA-1:cds</fullName>
    </submittedName>
</protein>
<proteinExistence type="predicted"/>
<feature type="domain" description="C2H2-type" evidence="2">
    <location>
        <begin position="205"/>
        <end position="228"/>
    </location>
</feature>